<feature type="compositionally biased region" description="Polar residues" evidence="4">
    <location>
        <begin position="742"/>
        <end position="752"/>
    </location>
</feature>
<protein>
    <submittedName>
        <fullName evidence="5">WD40 repeat-like protein</fullName>
    </submittedName>
</protein>
<keyword evidence="2" id="KW-0677">Repeat</keyword>
<keyword evidence="6" id="KW-1185">Reference proteome</keyword>
<dbReference type="SUPFAM" id="SSF50978">
    <property type="entry name" value="WD40 repeat-like"/>
    <property type="match status" value="1"/>
</dbReference>
<organism evidence="5 6">
    <name type="scientific">Piromyces finnis</name>
    <dbReference type="NCBI Taxonomy" id="1754191"/>
    <lineage>
        <taxon>Eukaryota</taxon>
        <taxon>Fungi</taxon>
        <taxon>Fungi incertae sedis</taxon>
        <taxon>Chytridiomycota</taxon>
        <taxon>Chytridiomycota incertae sedis</taxon>
        <taxon>Neocallimastigomycetes</taxon>
        <taxon>Neocallimastigales</taxon>
        <taxon>Neocallimastigaceae</taxon>
        <taxon>Piromyces</taxon>
    </lineage>
</organism>
<dbReference type="STRING" id="1754191.A0A1Y1VHB7"/>
<dbReference type="Proteomes" id="UP000193719">
    <property type="component" value="Unassembled WGS sequence"/>
</dbReference>
<gene>
    <name evidence="5" type="ORF">BCR36DRAFT_178084</name>
</gene>
<dbReference type="Gene3D" id="2.130.10.10">
    <property type="entry name" value="YVTN repeat-like/Quinoprotein amine dehydrogenase"/>
    <property type="match status" value="2"/>
</dbReference>
<reference evidence="5 6" key="2">
    <citation type="submission" date="2016-08" db="EMBL/GenBank/DDBJ databases">
        <title>Pervasive Adenine N6-methylation of Active Genes in Fungi.</title>
        <authorList>
            <consortium name="DOE Joint Genome Institute"/>
            <person name="Mondo S.J."/>
            <person name="Dannebaum R.O."/>
            <person name="Kuo R.C."/>
            <person name="Labutti K."/>
            <person name="Haridas S."/>
            <person name="Kuo A."/>
            <person name="Salamov A."/>
            <person name="Ahrendt S.R."/>
            <person name="Lipzen A."/>
            <person name="Sullivan W."/>
            <person name="Andreopoulos W.B."/>
            <person name="Clum A."/>
            <person name="Lindquist E."/>
            <person name="Daum C."/>
            <person name="Ramamoorthy G.K."/>
            <person name="Gryganskyi A."/>
            <person name="Culley D."/>
            <person name="Magnuson J.K."/>
            <person name="James T.Y."/>
            <person name="O'Malley M.A."/>
            <person name="Stajich J.E."/>
            <person name="Spatafora J.W."/>
            <person name="Visel A."/>
            <person name="Grigoriev I.V."/>
        </authorList>
    </citation>
    <scope>NUCLEOTIDE SEQUENCE [LARGE SCALE GENOMIC DNA]</scope>
    <source>
        <strain evidence="6">finn</strain>
    </source>
</reference>
<dbReference type="InterPro" id="IPR001680">
    <property type="entry name" value="WD40_rpt"/>
</dbReference>
<dbReference type="EMBL" id="MCFH01000008">
    <property type="protein sequence ID" value="ORX56127.1"/>
    <property type="molecule type" value="Genomic_DNA"/>
</dbReference>
<dbReference type="Pfam" id="PF00400">
    <property type="entry name" value="WD40"/>
    <property type="match status" value="2"/>
</dbReference>
<evidence type="ECO:0000313" key="6">
    <source>
        <dbReference type="Proteomes" id="UP000193719"/>
    </source>
</evidence>
<dbReference type="AlphaFoldDB" id="A0A1Y1VHB7"/>
<keyword evidence="1 3" id="KW-0853">WD repeat</keyword>
<accession>A0A1Y1VHB7</accession>
<feature type="repeat" description="WD" evidence="3">
    <location>
        <begin position="256"/>
        <end position="291"/>
    </location>
</feature>
<comment type="caution">
    <text evidence="5">The sequence shown here is derived from an EMBL/GenBank/DDBJ whole genome shotgun (WGS) entry which is preliminary data.</text>
</comment>
<sequence length="810" mass="93663">MFSQIRKLSKALPVRNPIVTNKEVKQEITELKVPDGSFKGENIRIAGRRLIFLTLQQCLALDNDIICFDISYENDLLVSCTENILFIWNLKTMEIEQKIEIKLRNKRGEKEYIKITSCAISKDGKYIITIMPSKMIIWNKNTGKVSMILEIPVETHYIKFSDNNGEYLYASGEDGIVRAWDWKAGKQISLKLYHPASVRTFDFTHSNPVRFLCGRVDGYCTAWDFERKEIIDNIIPEPTWDAMKKEVNRGGWINLESNHTGSILSLKISPNKRLLATGSADFTCKLWNIASYGKDTETVKQDRLKENIDFNNLIDITLPYDIDGFGIRIGEVPFTTGFHADIMFTYRHEAPVTIVEFNSTSDILYTGSIDSTCRLWSTRKGELIFQINLPAQPQSLIVTPGLPNDMLYVTCQNRLLVFDVKAPTQEKDLPVYWRAGQELDSDNYFFSSKYNGNENIDINEKIDFEESENAKKNNNKTNMEEYENKKEENDKNKKLYIGESEKTKLPFEVDENGNEIDKNDVSNINTHKGKYTFEEVRKLLSHGLIRDSYIQTMIDELDINLPSEIFFSNIRKFNISLTQVLRSIINDQYKPIDVIKALFTKNNRIIKEFANKIKKGDSIESVMKILGFKKTAKEELDNTYIYLKNDDIRPITTSELKDIIKNDVFKFAFNKMFNNLSPDTIINDENMIHDVLHFIPSKQIKLIKDYQNNELTSKVFMKDLDPIKSLPARYPNFKRNDKKYSSKSIEPTSQNIGRVKRFDENRVKGKPSQPKEPEPSTSLSEESLKINTNKYMPAIKLGSLTKEQRKVYKN</sequence>
<dbReference type="OrthoDB" id="400at2759"/>
<dbReference type="PROSITE" id="PS00678">
    <property type="entry name" value="WD_REPEATS_1"/>
    <property type="match status" value="1"/>
</dbReference>
<dbReference type="PANTHER" id="PTHR19848:SF8">
    <property type="entry name" value="F-BOX AND WD REPEAT DOMAIN CONTAINING 7"/>
    <property type="match status" value="1"/>
</dbReference>
<evidence type="ECO:0000256" key="3">
    <source>
        <dbReference type="PROSITE-ProRule" id="PRU00221"/>
    </source>
</evidence>
<feature type="compositionally biased region" description="Basic and acidic residues" evidence="4">
    <location>
        <begin position="756"/>
        <end position="774"/>
    </location>
</feature>
<feature type="compositionally biased region" description="Basic and acidic residues" evidence="4">
    <location>
        <begin position="478"/>
        <end position="493"/>
    </location>
</feature>
<feature type="region of interest" description="Disordered" evidence="4">
    <location>
        <begin position="467"/>
        <end position="495"/>
    </location>
</feature>
<evidence type="ECO:0000313" key="5">
    <source>
        <dbReference type="EMBL" id="ORX56127.1"/>
    </source>
</evidence>
<evidence type="ECO:0000256" key="4">
    <source>
        <dbReference type="SAM" id="MobiDB-lite"/>
    </source>
</evidence>
<dbReference type="InterPro" id="IPR015943">
    <property type="entry name" value="WD40/YVTN_repeat-like_dom_sf"/>
</dbReference>
<dbReference type="PROSITE" id="PS50082">
    <property type="entry name" value="WD_REPEATS_2"/>
    <property type="match status" value="3"/>
</dbReference>
<proteinExistence type="predicted"/>
<feature type="repeat" description="WD" evidence="3">
    <location>
        <begin position="158"/>
        <end position="190"/>
    </location>
</feature>
<evidence type="ECO:0000256" key="1">
    <source>
        <dbReference type="ARBA" id="ARBA00022574"/>
    </source>
</evidence>
<dbReference type="InterPro" id="IPR019775">
    <property type="entry name" value="WD40_repeat_CS"/>
</dbReference>
<dbReference type="SMART" id="SM00320">
    <property type="entry name" value="WD40"/>
    <property type="match status" value="6"/>
</dbReference>
<feature type="repeat" description="WD" evidence="3">
    <location>
        <begin position="345"/>
        <end position="386"/>
    </location>
</feature>
<dbReference type="InterPro" id="IPR036322">
    <property type="entry name" value="WD40_repeat_dom_sf"/>
</dbReference>
<name>A0A1Y1VHB7_9FUNG</name>
<dbReference type="PANTHER" id="PTHR19848">
    <property type="entry name" value="WD40 REPEAT PROTEIN"/>
    <property type="match status" value="1"/>
</dbReference>
<feature type="region of interest" description="Disordered" evidence="4">
    <location>
        <begin position="735"/>
        <end position="785"/>
    </location>
</feature>
<reference evidence="5 6" key="1">
    <citation type="submission" date="2016-08" db="EMBL/GenBank/DDBJ databases">
        <title>Genomes of anaerobic fungi encode conserved fungal cellulosomes for biomass hydrolysis.</title>
        <authorList>
            <consortium name="DOE Joint Genome Institute"/>
            <person name="Haitjema C.H."/>
            <person name="Gilmore S.P."/>
            <person name="Henske J.K."/>
            <person name="Solomon K.V."/>
            <person name="De Groot R."/>
            <person name="Kuo A."/>
            <person name="Mondo S.J."/>
            <person name="Salamov A.A."/>
            <person name="Labutti K."/>
            <person name="Zhao Z."/>
            <person name="Chiniquy J."/>
            <person name="Barry K."/>
            <person name="Brewer H.M."/>
            <person name="Purvine S.O."/>
            <person name="Wright A.T."/>
            <person name="Boxma B."/>
            <person name="Van Alen T."/>
            <person name="Hackstein J.H."/>
            <person name="Baker S.E."/>
            <person name="Grigoriev I.V."/>
            <person name="O'Malley M.A."/>
        </authorList>
    </citation>
    <scope>NUCLEOTIDE SEQUENCE [LARGE SCALE GENOMIC DNA]</scope>
    <source>
        <strain evidence="6">finn</strain>
    </source>
</reference>
<evidence type="ECO:0000256" key="2">
    <source>
        <dbReference type="ARBA" id="ARBA00022737"/>
    </source>
</evidence>
<dbReference type="PROSITE" id="PS50294">
    <property type="entry name" value="WD_REPEATS_REGION"/>
    <property type="match status" value="2"/>
</dbReference>